<proteinExistence type="predicted"/>
<evidence type="ECO:0000256" key="2">
    <source>
        <dbReference type="SAM" id="Phobius"/>
    </source>
</evidence>
<keyword evidence="4" id="KW-1185">Reference proteome</keyword>
<evidence type="ECO:0000313" key="3">
    <source>
        <dbReference type="EMBL" id="KAK3946162.1"/>
    </source>
</evidence>
<dbReference type="Pfam" id="PF06772">
    <property type="entry name" value="LtrA"/>
    <property type="match status" value="1"/>
</dbReference>
<feature type="transmembrane region" description="Helical" evidence="2">
    <location>
        <begin position="528"/>
        <end position="546"/>
    </location>
</feature>
<accession>A0AAN6NHV9</accession>
<feature type="transmembrane region" description="Helical" evidence="2">
    <location>
        <begin position="566"/>
        <end position="583"/>
    </location>
</feature>
<organism evidence="3 4">
    <name type="scientific">Diplogelasinospora grovesii</name>
    <dbReference type="NCBI Taxonomy" id="303347"/>
    <lineage>
        <taxon>Eukaryota</taxon>
        <taxon>Fungi</taxon>
        <taxon>Dikarya</taxon>
        <taxon>Ascomycota</taxon>
        <taxon>Pezizomycotina</taxon>
        <taxon>Sordariomycetes</taxon>
        <taxon>Sordariomycetidae</taxon>
        <taxon>Sordariales</taxon>
        <taxon>Diplogelasinosporaceae</taxon>
        <taxon>Diplogelasinospora</taxon>
    </lineage>
</organism>
<dbReference type="Proteomes" id="UP001303473">
    <property type="component" value="Unassembled WGS sequence"/>
</dbReference>
<protein>
    <submittedName>
        <fullName evidence="3">Bacterial low temperature requirement A protein-domain-containing protein</fullName>
    </submittedName>
</protein>
<evidence type="ECO:0000313" key="4">
    <source>
        <dbReference type="Proteomes" id="UP001303473"/>
    </source>
</evidence>
<feature type="transmembrane region" description="Helical" evidence="2">
    <location>
        <begin position="589"/>
        <end position="610"/>
    </location>
</feature>
<feature type="transmembrane region" description="Helical" evidence="2">
    <location>
        <begin position="300"/>
        <end position="321"/>
    </location>
</feature>
<sequence length="672" mass="75735">MSTTPRGTKRSRRRPSEFLLPDGRKVLVALPEEAETLRQKYTSTNNDPPVQVEVVVHGSDEHRHFLRQSRHAREHHESRRQALRDRLGDEVFEELHSVSSQLNAVTAQLEQLTNSQSGSAASLLRSNFSKFGFDAHLRTYADSEDDQPPALSRSSTISPEDDNSAVVVSDRVGGQTIKLFKRPVIKQYFHRGLLWRAAEETEVMSFELFFDLLYVGIIAINGDRAAEEANGHELLRFIVTFIMSWKIWSDVTQLVSWFETGDILQRLEILFLVAALLGQTTNMLQTFSEDEGHDTFTQLVGFYLAARLFMAAYCALTTYLVPLVKGMMMAQVVNVLVGAALWIGSTQLHGNQRLALVWVAICWDLFASTIHVLLFRYSRSHSTPAAKKIGTWFEFYPAINIEHKVERTNAFVTLVLGYSVVGVLYQNQGVFGLNAFLGKAVLGLVQAFVFNWLYFEVDGTNIHTHAIRRHANTAWLWQYAHLSFIMSFILASASLSKIVLSTDCANAPLETLTEFYQSRSADHVSLGLRFYYCHGLAIALLSTGLISLSHEHKILLTCRLPKWARLTDRLGVCIILFALPAVPPEALNSLHLVAVTTSLSVWVLLFEIWGKSCKDESFFMRGNEDRDQCRRYTARCSKRQLDEALKRGGDGEVEVDVVELGKSEKTAVPDLQ</sequence>
<feature type="transmembrane region" description="Helical" evidence="2">
    <location>
        <begin position="328"/>
        <end position="348"/>
    </location>
</feature>
<feature type="transmembrane region" description="Helical" evidence="2">
    <location>
        <begin position="476"/>
        <end position="500"/>
    </location>
</feature>
<dbReference type="EMBL" id="MU853752">
    <property type="protein sequence ID" value="KAK3946162.1"/>
    <property type="molecule type" value="Genomic_DNA"/>
</dbReference>
<keyword evidence="2" id="KW-1133">Transmembrane helix</keyword>
<name>A0AAN6NHV9_9PEZI</name>
<keyword evidence="2" id="KW-0812">Transmembrane</keyword>
<reference evidence="4" key="1">
    <citation type="journal article" date="2023" name="Mol. Phylogenet. Evol.">
        <title>Genome-scale phylogeny and comparative genomics of the fungal order Sordariales.</title>
        <authorList>
            <person name="Hensen N."/>
            <person name="Bonometti L."/>
            <person name="Westerberg I."/>
            <person name="Brannstrom I.O."/>
            <person name="Guillou S."/>
            <person name="Cros-Aarteil S."/>
            <person name="Calhoun S."/>
            <person name="Haridas S."/>
            <person name="Kuo A."/>
            <person name="Mondo S."/>
            <person name="Pangilinan J."/>
            <person name="Riley R."/>
            <person name="LaButti K."/>
            <person name="Andreopoulos B."/>
            <person name="Lipzen A."/>
            <person name="Chen C."/>
            <person name="Yan M."/>
            <person name="Daum C."/>
            <person name="Ng V."/>
            <person name="Clum A."/>
            <person name="Steindorff A."/>
            <person name="Ohm R.A."/>
            <person name="Martin F."/>
            <person name="Silar P."/>
            <person name="Natvig D.O."/>
            <person name="Lalanne C."/>
            <person name="Gautier V."/>
            <person name="Ament-Velasquez S.L."/>
            <person name="Kruys A."/>
            <person name="Hutchinson M.I."/>
            <person name="Powell A.J."/>
            <person name="Barry K."/>
            <person name="Miller A.N."/>
            <person name="Grigoriev I.V."/>
            <person name="Debuchy R."/>
            <person name="Gladieux P."/>
            <person name="Hiltunen Thoren M."/>
            <person name="Johannesson H."/>
        </authorList>
    </citation>
    <scope>NUCLEOTIDE SEQUENCE [LARGE SCALE GENOMIC DNA]</scope>
    <source>
        <strain evidence="4">CBS 340.73</strain>
    </source>
</reference>
<feature type="transmembrane region" description="Helical" evidence="2">
    <location>
        <begin position="354"/>
        <end position="375"/>
    </location>
</feature>
<dbReference type="PANTHER" id="PTHR36840">
    <property type="entry name" value="BLL5714 PROTEIN"/>
    <property type="match status" value="1"/>
</dbReference>
<comment type="caution">
    <text evidence="3">The sequence shown here is derived from an EMBL/GenBank/DDBJ whole genome shotgun (WGS) entry which is preliminary data.</text>
</comment>
<dbReference type="AlphaFoldDB" id="A0AAN6NHV9"/>
<dbReference type="PANTHER" id="PTHR36840:SF1">
    <property type="entry name" value="BLL5714 PROTEIN"/>
    <property type="match status" value="1"/>
</dbReference>
<gene>
    <name evidence="3" type="ORF">QBC46DRAFT_275900</name>
</gene>
<feature type="transmembrane region" description="Helical" evidence="2">
    <location>
        <begin position="431"/>
        <end position="455"/>
    </location>
</feature>
<feature type="region of interest" description="Disordered" evidence="1">
    <location>
        <begin position="142"/>
        <end position="162"/>
    </location>
</feature>
<evidence type="ECO:0000256" key="1">
    <source>
        <dbReference type="SAM" id="MobiDB-lite"/>
    </source>
</evidence>
<dbReference type="InterPro" id="IPR010640">
    <property type="entry name" value="Low_temperature_requirement_A"/>
</dbReference>
<keyword evidence="2" id="KW-0472">Membrane</keyword>